<dbReference type="Gene3D" id="6.10.140.1460">
    <property type="match status" value="1"/>
</dbReference>
<dbReference type="InterPro" id="IPR013547">
    <property type="entry name" value="P4H_N"/>
</dbReference>
<accession>A0ABM0ZV37</accession>
<keyword evidence="3" id="KW-1185">Reference proteome</keyword>
<feature type="domain" description="Prolyl 4-hydroxylase N-terminal" evidence="2">
    <location>
        <begin position="33"/>
        <end position="167"/>
    </location>
</feature>
<sequence>MLHTALGRRSLLLFFLCVVLALLECLRGEVFSSVSKVRALIQHEAQLLKHLERVVEISEKLQEEPDRLLNLRRSLKCLKERHDSHKAVPCLGENPVFAFSYIRRLVRDWALVTSTGNKSSDNSVLTDNLRRMREAISRWHRWPTEADVYGAGLSLLRLSSIYKLFPHSHPPKRVQEEACPHHAISDYFQSLPNRQYNLINYDWNFSSPLLYHSELKGLSRFGWLRKLPLGVCGAKHNNNPTIERRDNKCKPSNNWLEVDDFVAVAQSAVNNSLHKEALSWISLAQKSWEVGSGSDLFEQSSSIKDLRRKVEQALNKQKDDSQSHLFKEYERLCRESLSQKQTPVTYSGGPTLTCTWRHVWPWVRYKMELMHVTPPIYRFYDVISDSEIRHLIHLSEDRLLPSQLPDYKSTRNRKSHVRV</sequence>
<evidence type="ECO:0000313" key="4">
    <source>
        <dbReference type="RefSeq" id="XP_012935074.1"/>
    </source>
</evidence>
<feature type="signal peptide" evidence="1">
    <location>
        <begin position="1"/>
        <end position="28"/>
    </location>
</feature>
<organism evidence="3 4">
    <name type="scientific">Aplysia californica</name>
    <name type="common">California sea hare</name>
    <dbReference type="NCBI Taxonomy" id="6500"/>
    <lineage>
        <taxon>Eukaryota</taxon>
        <taxon>Metazoa</taxon>
        <taxon>Spiralia</taxon>
        <taxon>Lophotrochozoa</taxon>
        <taxon>Mollusca</taxon>
        <taxon>Gastropoda</taxon>
        <taxon>Heterobranchia</taxon>
        <taxon>Euthyneura</taxon>
        <taxon>Tectipleura</taxon>
        <taxon>Aplysiida</taxon>
        <taxon>Aplysioidea</taxon>
        <taxon>Aplysiidae</taxon>
        <taxon>Aplysia</taxon>
    </lineage>
</organism>
<evidence type="ECO:0000256" key="1">
    <source>
        <dbReference type="SAM" id="SignalP"/>
    </source>
</evidence>
<feature type="chain" id="PRO_5045782181" evidence="1">
    <location>
        <begin position="29"/>
        <end position="419"/>
    </location>
</feature>
<protein>
    <submittedName>
        <fullName evidence="4">Uncharacterized protein LOC101852673</fullName>
    </submittedName>
</protein>
<proteinExistence type="predicted"/>
<dbReference type="Proteomes" id="UP000694888">
    <property type="component" value="Unplaced"/>
</dbReference>
<name>A0ABM0ZV37_APLCA</name>
<dbReference type="RefSeq" id="XP_012935074.1">
    <property type="nucleotide sequence ID" value="XM_013079620.2"/>
</dbReference>
<keyword evidence="1" id="KW-0732">Signal</keyword>
<reference evidence="4" key="1">
    <citation type="submission" date="2025-08" db="UniProtKB">
        <authorList>
            <consortium name="RefSeq"/>
        </authorList>
    </citation>
    <scope>IDENTIFICATION</scope>
</reference>
<dbReference type="GeneID" id="101852673"/>
<feature type="non-terminal residue" evidence="4">
    <location>
        <position position="419"/>
    </location>
</feature>
<gene>
    <name evidence="4" type="primary">LOC101852673</name>
</gene>
<dbReference type="Pfam" id="PF08336">
    <property type="entry name" value="P4Ha_N"/>
    <property type="match status" value="1"/>
</dbReference>
<evidence type="ECO:0000259" key="2">
    <source>
        <dbReference type="Pfam" id="PF08336"/>
    </source>
</evidence>
<evidence type="ECO:0000313" key="3">
    <source>
        <dbReference type="Proteomes" id="UP000694888"/>
    </source>
</evidence>